<keyword evidence="2" id="KW-0472">Membrane</keyword>
<dbReference type="SUPFAM" id="SSF53474">
    <property type="entry name" value="alpha/beta-Hydrolases"/>
    <property type="match status" value="1"/>
</dbReference>
<feature type="domain" description="AB hydrolase-1" evidence="3">
    <location>
        <begin position="120"/>
        <end position="361"/>
    </location>
</feature>
<dbReference type="InterPro" id="IPR012020">
    <property type="entry name" value="ABHD4"/>
</dbReference>
<protein>
    <recommendedName>
        <fullName evidence="3">AB hydrolase-1 domain-containing protein</fullName>
    </recommendedName>
</protein>
<reference evidence="4 5" key="1">
    <citation type="submission" date="2023-05" db="EMBL/GenBank/DDBJ databases">
        <title>A 100% complete, gapless, phased diploid assembly of the Scenedesmus obliquus UTEX 3031 genome.</title>
        <authorList>
            <person name="Biondi T.C."/>
            <person name="Hanschen E.R."/>
            <person name="Kwon T."/>
            <person name="Eng W."/>
            <person name="Kruse C.P.S."/>
            <person name="Koehler S.I."/>
            <person name="Kunde Y."/>
            <person name="Gleasner C.D."/>
            <person name="You Mak K.T."/>
            <person name="Polle J."/>
            <person name="Hovde B.T."/>
            <person name="Starkenburg S.R."/>
        </authorList>
    </citation>
    <scope>NUCLEOTIDE SEQUENCE [LARGE SCALE GENOMIC DNA]</scope>
    <source>
        <strain evidence="4 5">DOE0152z</strain>
    </source>
</reference>
<evidence type="ECO:0000313" key="5">
    <source>
        <dbReference type="Proteomes" id="UP001244341"/>
    </source>
</evidence>
<evidence type="ECO:0000256" key="1">
    <source>
        <dbReference type="ARBA" id="ARBA00010884"/>
    </source>
</evidence>
<dbReference type="PIRSF" id="PIRSF005211">
    <property type="entry name" value="Ab_hydro_YheT"/>
    <property type="match status" value="1"/>
</dbReference>
<keyword evidence="5" id="KW-1185">Reference proteome</keyword>
<organism evidence="4 5">
    <name type="scientific">Tetradesmus obliquus</name>
    <name type="common">Green alga</name>
    <name type="synonym">Acutodesmus obliquus</name>
    <dbReference type="NCBI Taxonomy" id="3088"/>
    <lineage>
        <taxon>Eukaryota</taxon>
        <taxon>Viridiplantae</taxon>
        <taxon>Chlorophyta</taxon>
        <taxon>core chlorophytes</taxon>
        <taxon>Chlorophyceae</taxon>
        <taxon>CS clade</taxon>
        <taxon>Sphaeropleales</taxon>
        <taxon>Scenedesmaceae</taxon>
        <taxon>Tetradesmus</taxon>
    </lineage>
</organism>
<dbReference type="InterPro" id="IPR050960">
    <property type="entry name" value="AB_hydrolase_4_sf"/>
</dbReference>
<comment type="similarity">
    <text evidence="1">Belongs to the AB hydrolase superfamily. AB hydrolase 4 family.</text>
</comment>
<dbReference type="EMBL" id="CP126221">
    <property type="protein sequence ID" value="WIA22400.1"/>
    <property type="molecule type" value="Genomic_DNA"/>
</dbReference>
<dbReference type="Pfam" id="PF00561">
    <property type="entry name" value="Abhydrolase_1"/>
    <property type="match status" value="1"/>
</dbReference>
<dbReference type="PANTHER" id="PTHR10794">
    <property type="entry name" value="ABHYDROLASE DOMAIN-CONTAINING PROTEIN"/>
    <property type="match status" value="1"/>
</dbReference>
<keyword evidence="2" id="KW-1133">Transmembrane helix</keyword>
<dbReference type="Proteomes" id="UP001244341">
    <property type="component" value="Chromosome 14b"/>
</dbReference>
<dbReference type="Gene3D" id="3.40.50.1820">
    <property type="entry name" value="alpha/beta hydrolase"/>
    <property type="match status" value="1"/>
</dbReference>
<sequence>MNVSNIYLVSLLGLLPIAVWLYAQWDAWRKSSRPKLLFANTDFNTAVLSRCPSLQAVYHSCKFLTLGQGHVETILRAKLAPSPGVSYKREILLLECGGAVALDWEQGEDDGVVGLPHDAPIFLILPGLTSGSTEPYIQQAVAAARRAGMRAVVFNSRGTSDSPVLTPQIYSASYTEDMRQVVSHALQRYPQCLLFAAGWSLGGNILINYLAEEGEAVAIAAALSLGNPFDLVVSNHHIKKGFNRIYNASLTASMRRIVAKHSAVWRNWCGPAGAALPDAIKQVKSIRQFDEAITVHSFGWSDVDAYYAGSSSSSRIPGVTIPLLCIQAADDPIAPAAAIPYTALAANPNCVLVVTPTGGHLGWAAAPVQQYQQRLLSNRAAAEDLLGDAAAGNAVECCQQQQQQQQQGAGIALHVTEALRWAF</sequence>
<proteinExistence type="inferred from homology"/>
<evidence type="ECO:0000259" key="3">
    <source>
        <dbReference type="Pfam" id="PF00561"/>
    </source>
</evidence>
<evidence type="ECO:0000256" key="2">
    <source>
        <dbReference type="SAM" id="Phobius"/>
    </source>
</evidence>
<dbReference type="InterPro" id="IPR029058">
    <property type="entry name" value="AB_hydrolase_fold"/>
</dbReference>
<dbReference type="InterPro" id="IPR000073">
    <property type="entry name" value="AB_hydrolase_1"/>
</dbReference>
<dbReference type="PANTHER" id="PTHR10794:SF84">
    <property type="entry name" value="ESTERASE_LIPASE_THIOESTERASE FAMILY PROTEIN"/>
    <property type="match status" value="1"/>
</dbReference>
<name>A0ABY8UMR4_TETOB</name>
<evidence type="ECO:0000313" key="4">
    <source>
        <dbReference type="EMBL" id="WIA22400.1"/>
    </source>
</evidence>
<accession>A0ABY8UMR4</accession>
<keyword evidence="2" id="KW-0812">Transmembrane</keyword>
<gene>
    <name evidence="4" type="ORF">OEZ85_004706</name>
</gene>
<feature type="transmembrane region" description="Helical" evidence="2">
    <location>
        <begin position="6"/>
        <end position="23"/>
    </location>
</feature>